<organism evidence="2">
    <name type="scientific">Sipha flava</name>
    <name type="common">yellow sugarcane aphid</name>
    <dbReference type="NCBI Taxonomy" id="143950"/>
    <lineage>
        <taxon>Eukaryota</taxon>
        <taxon>Metazoa</taxon>
        <taxon>Ecdysozoa</taxon>
        <taxon>Arthropoda</taxon>
        <taxon>Hexapoda</taxon>
        <taxon>Insecta</taxon>
        <taxon>Pterygota</taxon>
        <taxon>Neoptera</taxon>
        <taxon>Paraneoptera</taxon>
        <taxon>Hemiptera</taxon>
        <taxon>Sternorrhyncha</taxon>
        <taxon>Aphidomorpha</taxon>
        <taxon>Aphidoidea</taxon>
        <taxon>Aphididae</taxon>
        <taxon>Sipha</taxon>
    </lineage>
</organism>
<evidence type="ECO:0000256" key="1">
    <source>
        <dbReference type="SAM" id="MobiDB-lite"/>
    </source>
</evidence>
<gene>
    <name evidence="2" type="ORF">g.17593</name>
</gene>
<proteinExistence type="predicted"/>
<evidence type="ECO:0000313" key="2">
    <source>
        <dbReference type="EMBL" id="MBY83208.1"/>
    </source>
</evidence>
<name>A0A2S2QZM0_9HEMI</name>
<feature type="region of interest" description="Disordered" evidence="1">
    <location>
        <begin position="1"/>
        <end position="23"/>
    </location>
</feature>
<dbReference type="EMBL" id="GGMS01014005">
    <property type="protein sequence ID" value="MBY83208.1"/>
    <property type="molecule type" value="Transcribed_RNA"/>
</dbReference>
<feature type="region of interest" description="Disordered" evidence="1">
    <location>
        <begin position="52"/>
        <end position="190"/>
    </location>
</feature>
<reference evidence="2" key="1">
    <citation type="submission" date="2018-04" db="EMBL/GenBank/DDBJ databases">
        <title>Transcriptome assembly of Sipha flava.</title>
        <authorList>
            <person name="Scully E.D."/>
            <person name="Geib S.M."/>
            <person name="Palmer N.A."/>
            <person name="Koch K."/>
            <person name="Bradshaw J."/>
            <person name="Heng-Moss T."/>
            <person name="Sarath G."/>
        </authorList>
    </citation>
    <scope>NUCLEOTIDE SEQUENCE</scope>
</reference>
<protein>
    <submittedName>
        <fullName evidence="2">Uncharacterized protein</fullName>
    </submittedName>
</protein>
<feature type="compositionally biased region" description="Basic residues" evidence="1">
    <location>
        <begin position="153"/>
        <end position="162"/>
    </location>
</feature>
<accession>A0A2S2QZM0</accession>
<dbReference type="AlphaFoldDB" id="A0A2S2QZM0"/>
<sequence>MMDPWPTPASQPRPTPASIPWTVPAPEKTQIADSTIRWVRPAPGLLLHPCWPAADPHPPTTEWAGIPSRVAYQDRLPSPSPVPPKTKPGPLEPWPTPTPTPGTSRESAPRPSNKAIQKRKRDAERRTECRRRKLAEVRKKSQTGRAGPSQQYRIKKPARGSHRQSTSEGPLAGEMSEPATSGSETPARAD</sequence>
<feature type="compositionally biased region" description="Pro residues" evidence="1">
    <location>
        <begin position="78"/>
        <end position="100"/>
    </location>
</feature>
<feature type="compositionally biased region" description="Pro residues" evidence="1">
    <location>
        <begin position="1"/>
        <end position="17"/>
    </location>
</feature>